<comment type="caution">
    <text evidence="1">The sequence shown here is derived from an EMBL/GenBank/DDBJ whole genome shotgun (WGS) entry which is preliminary data.</text>
</comment>
<sequence>MYSSSCLPVVRQTRGAHRVEIANTGIAPTEATNITKQKRRGSLSLCFGKWINCGSVSMDITH</sequence>
<reference evidence="1 2" key="1">
    <citation type="submission" date="2019-05" db="EMBL/GenBank/DDBJ databases">
        <title>Another draft genome of Portunus trituberculatus and its Hox gene families provides insights of decapod evolution.</title>
        <authorList>
            <person name="Jeong J.-H."/>
            <person name="Song I."/>
            <person name="Kim S."/>
            <person name="Choi T."/>
            <person name="Kim D."/>
            <person name="Ryu S."/>
            <person name="Kim W."/>
        </authorList>
    </citation>
    <scope>NUCLEOTIDE SEQUENCE [LARGE SCALE GENOMIC DNA]</scope>
    <source>
        <tissue evidence="1">Muscle</tissue>
    </source>
</reference>
<protein>
    <submittedName>
        <fullName evidence="1">Uncharacterized protein</fullName>
    </submittedName>
</protein>
<organism evidence="1 2">
    <name type="scientific">Portunus trituberculatus</name>
    <name type="common">Swimming crab</name>
    <name type="synonym">Neptunus trituberculatus</name>
    <dbReference type="NCBI Taxonomy" id="210409"/>
    <lineage>
        <taxon>Eukaryota</taxon>
        <taxon>Metazoa</taxon>
        <taxon>Ecdysozoa</taxon>
        <taxon>Arthropoda</taxon>
        <taxon>Crustacea</taxon>
        <taxon>Multicrustacea</taxon>
        <taxon>Malacostraca</taxon>
        <taxon>Eumalacostraca</taxon>
        <taxon>Eucarida</taxon>
        <taxon>Decapoda</taxon>
        <taxon>Pleocyemata</taxon>
        <taxon>Brachyura</taxon>
        <taxon>Eubrachyura</taxon>
        <taxon>Portunoidea</taxon>
        <taxon>Portunidae</taxon>
        <taxon>Portuninae</taxon>
        <taxon>Portunus</taxon>
    </lineage>
</organism>
<proteinExistence type="predicted"/>
<dbReference type="AlphaFoldDB" id="A0A5B7HPZ9"/>
<accession>A0A5B7HPZ9</accession>
<evidence type="ECO:0000313" key="2">
    <source>
        <dbReference type="Proteomes" id="UP000324222"/>
    </source>
</evidence>
<keyword evidence="2" id="KW-1185">Reference proteome</keyword>
<dbReference type="EMBL" id="VSRR010034014">
    <property type="protein sequence ID" value="MPC72036.1"/>
    <property type="molecule type" value="Genomic_DNA"/>
</dbReference>
<gene>
    <name evidence="1" type="ORF">E2C01_066329</name>
</gene>
<evidence type="ECO:0000313" key="1">
    <source>
        <dbReference type="EMBL" id="MPC72036.1"/>
    </source>
</evidence>
<name>A0A5B7HPZ9_PORTR</name>
<dbReference type="Proteomes" id="UP000324222">
    <property type="component" value="Unassembled WGS sequence"/>
</dbReference>